<evidence type="ECO:0000313" key="2">
    <source>
        <dbReference type="Proteomes" id="UP000077295"/>
    </source>
</evidence>
<name>A0ABD7KS75_9ENTR</name>
<evidence type="ECO:0000313" key="1">
    <source>
        <dbReference type="EMBL" id="SAD65974.1"/>
    </source>
</evidence>
<dbReference type="InterPro" id="IPR019701">
    <property type="entry name" value="Phage_P22_NinX"/>
</dbReference>
<reference evidence="1 2" key="1">
    <citation type="submission" date="2016-03" db="EMBL/GenBank/DDBJ databases">
        <authorList>
            <consortium name="Pathogen Informatics"/>
        </authorList>
    </citation>
    <scope>NUCLEOTIDE SEQUENCE [LARGE SCALE GENOMIC DNA]</scope>
    <source>
        <strain evidence="2">e552</strain>
    </source>
</reference>
<accession>A0ABD7KS75</accession>
<dbReference type="AlphaFoldDB" id="A0ABD7KS75"/>
<gene>
    <name evidence="1" type="ORF">SAMEA2273187_00622</name>
</gene>
<dbReference type="EMBL" id="FKEV01000002">
    <property type="protein sequence ID" value="SAD65974.1"/>
    <property type="molecule type" value="Genomic_DNA"/>
</dbReference>
<protein>
    <submittedName>
        <fullName evidence="1">Protein of uncharacterized function (DUF2591)</fullName>
    </submittedName>
</protein>
<sequence>MMDYSKLTDKDINKLVAFALGCKEVVPDIFMSDERRYEFEKPKNKSGNKFFFDPCNNVADAWPIIVGHKLSLINADNEWLCVPDDTAVDGTTGDDVQMIYSGDGHVHANPLRAAMVVFLTLQESANVEDNPA</sequence>
<dbReference type="RefSeq" id="WP_022650954.1">
    <property type="nucleotide sequence ID" value="NZ_FKEV01000002.1"/>
</dbReference>
<dbReference type="Pfam" id="PF10765">
    <property type="entry name" value="Phage_P22_NinX"/>
    <property type="match status" value="1"/>
</dbReference>
<comment type="caution">
    <text evidence="1">The sequence shown here is derived from an EMBL/GenBank/DDBJ whole genome shotgun (WGS) entry which is preliminary data.</text>
</comment>
<dbReference type="Proteomes" id="UP000077295">
    <property type="component" value="Unassembled WGS sequence"/>
</dbReference>
<proteinExistence type="predicted"/>
<organism evidence="1 2">
    <name type="scientific">Enterobacter hormaechei</name>
    <dbReference type="NCBI Taxonomy" id="158836"/>
    <lineage>
        <taxon>Bacteria</taxon>
        <taxon>Pseudomonadati</taxon>
        <taxon>Pseudomonadota</taxon>
        <taxon>Gammaproteobacteria</taxon>
        <taxon>Enterobacterales</taxon>
        <taxon>Enterobacteriaceae</taxon>
        <taxon>Enterobacter</taxon>
        <taxon>Enterobacter cloacae complex</taxon>
    </lineage>
</organism>